<dbReference type="AlphaFoldDB" id="A0A1I6W7F6"/>
<evidence type="ECO:0008006" key="4">
    <source>
        <dbReference type="Google" id="ProtNLM"/>
    </source>
</evidence>
<protein>
    <recommendedName>
        <fullName evidence="4">Excreted virulence factor EspC, type VII ESX diderm</fullName>
    </recommendedName>
</protein>
<dbReference type="Proteomes" id="UP000198873">
    <property type="component" value="Unassembled WGS sequence"/>
</dbReference>
<evidence type="ECO:0000313" key="2">
    <source>
        <dbReference type="EMBL" id="SFT21935.1"/>
    </source>
</evidence>
<dbReference type="STRING" id="1176198.SAMN05444716_1144"/>
<dbReference type="RefSeq" id="WP_093844441.1">
    <property type="nucleotide sequence ID" value="NZ_FPAB01000014.1"/>
</dbReference>
<organism evidence="2 3">
    <name type="scientific">Streptomyces harbinensis</name>
    <dbReference type="NCBI Taxonomy" id="1176198"/>
    <lineage>
        <taxon>Bacteria</taxon>
        <taxon>Bacillati</taxon>
        <taxon>Actinomycetota</taxon>
        <taxon>Actinomycetes</taxon>
        <taxon>Kitasatosporales</taxon>
        <taxon>Streptomycetaceae</taxon>
        <taxon>Streptomyces</taxon>
    </lineage>
</organism>
<sequence length="137" mass="15101">MADQPDLYVSSEELDPIATAARDLHDDLAEHGRLAEPDERAAAEALSAHGFATGRSLTLLAEGWSRQVDDLLQDCTRISDHLVETVNAHTHQDLEIRTTLQQIHQPLSAYDRISALAEAPTPQTEGPRATEINWGDR</sequence>
<keyword evidence="3" id="KW-1185">Reference proteome</keyword>
<evidence type="ECO:0000256" key="1">
    <source>
        <dbReference type="SAM" id="MobiDB-lite"/>
    </source>
</evidence>
<name>A0A1I6W7F6_9ACTN</name>
<accession>A0A1I6W7F6</accession>
<gene>
    <name evidence="2" type="ORF">SAMN05444716_1144</name>
</gene>
<proteinExistence type="predicted"/>
<dbReference type="EMBL" id="FPAB01000014">
    <property type="protein sequence ID" value="SFT21935.1"/>
    <property type="molecule type" value="Genomic_DNA"/>
</dbReference>
<reference evidence="3" key="1">
    <citation type="submission" date="2016-10" db="EMBL/GenBank/DDBJ databases">
        <authorList>
            <person name="Varghese N."/>
            <person name="Submissions S."/>
        </authorList>
    </citation>
    <scope>NUCLEOTIDE SEQUENCE [LARGE SCALE GENOMIC DNA]</scope>
    <source>
        <strain evidence="3">CGMCC 4.7047</strain>
    </source>
</reference>
<evidence type="ECO:0000313" key="3">
    <source>
        <dbReference type="Proteomes" id="UP000198873"/>
    </source>
</evidence>
<feature type="region of interest" description="Disordered" evidence="1">
    <location>
        <begin position="117"/>
        <end position="137"/>
    </location>
</feature>